<feature type="domain" description="Temptin Cys/Cys disulfide" evidence="3">
    <location>
        <begin position="23"/>
        <end position="110"/>
    </location>
</feature>
<feature type="signal peptide" evidence="2">
    <location>
        <begin position="1"/>
        <end position="23"/>
    </location>
</feature>
<feature type="region of interest" description="Disordered" evidence="1">
    <location>
        <begin position="112"/>
        <end position="233"/>
    </location>
</feature>
<sequence>MKSCIVFAAIALIVAATIDSVTGLAIYLKELPNGDSFSQELGHPNKDSSQYTDFATVFAAAGHTWTTELCGATFPGASMTNGAAFGDPCCTWKKGSTPDNTVAAFTTTPGKATVCASDSSSAGTSSTSSTTTSRSAETEGPSTDAPSTDTPSVTTEAPTTDVPSVTTEAPVTSIPGTLVPVTDPPVDSESASGDSDSSDDSFPRRGGCQVKPHHWRHHDGEHDGDARQFRLRR</sequence>
<evidence type="ECO:0000256" key="2">
    <source>
        <dbReference type="SAM" id="SignalP"/>
    </source>
</evidence>
<evidence type="ECO:0000313" key="5">
    <source>
        <dbReference type="Proteomes" id="UP000005238"/>
    </source>
</evidence>
<name>H3GX94_PHYRM</name>
<dbReference type="InterPro" id="IPR055313">
    <property type="entry name" value="Temptin-like"/>
</dbReference>
<dbReference type="PANTHER" id="PTHR34737">
    <property type="entry name" value="EF-HAND DOMAIN-CONTAINING PROTEIN"/>
    <property type="match status" value="1"/>
</dbReference>
<dbReference type="AlphaFoldDB" id="H3GX94"/>
<organism evidence="4 5">
    <name type="scientific">Phytophthora ramorum</name>
    <name type="common">Sudden oak death agent</name>
    <dbReference type="NCBI Taxonomy" id="164328"/>
    <lineage>
        <taxon>Eukaryota</taxon>
        <taxon>Sar</taxon>
        <taxon>Stramenopiles</taxon>
        <taxon>Oomycota</taxon>
        <taxon>Peronosporomycetes</taxon>
        <taxon>Peronosporales</taxon>
        <taxon>Peronosporaceae</taxon>
        <taxon>Phytophthora</taxon>
    </lineage>
</organism>
<dbReference type="VEuPathDB" id="FungiDB:KRP23_12566"/>
<dbReference type="HOGENOM" id="CLU_089142_0_1_1"/>
<keyword evidence="5" id="KW-1185">Reference proteome</keyword>
<reference evidence="4" key="2">
    <citation type="submission" date="2015-06" db="UniProtKB">
        <authorList>
            <consortium name="EnsemblProtists"/>
        </authorList>
    </citation>
    <scope>IDENTIFICATION</scope>
    <source>
        <strain evidence="4">Pr102</strain>
    </source>
</reference>
<feature type="compositionally biased region" description="Basic and acidic residues" evidence="1">
    <location>
        <begin position="218"/>
        <end position="233"/>
    </location>
</feature>
<evidence type="ECO:0000256" key="1">
    <source>
        <dbReference type="SAM" id="MobiDB-lite"/>
    </source>
</evidence>
<dbReference type="PANTHER" id="PTHR34737:SF2">
    <property type="entry name" value="EF-HAND DOMAIN-CONTAINING PROTEIN"/>
    <property type="match status" value="1"/>
</dbReference>
<keyword evidence="2" id="KW-0732">Signal</keyword>
<dbReference type="EMBL" id="DS566066">
    <property type="status" value="NOT_ANNOTATED_CDS"/>
    <property type="molecule type" value="Genomic_DNA"/>
</dbReference>
<evidence type="ECO:0000313" key="4">
    <source>
        <dbReference type="EnsemblProtists" id="Phyra82198"/>
    </source>
</evidence>
<reference evidence="5" key="1">
    <citation type="journal article" date="2006" name="Science">
        <title>Phytophthora genome sequences uncover evolutionary origins and mechanisms of pathogenesis.</title>
        <authorList>
            <person name="Tyler B.M."/>
            <person name="Tripathy S."/>
            <person name="Zhang X."/>
            <person name="Dehal P."/>
            <person name="Jiang R.H."/>
            <person name="Aerts A."/>
            <person name="Arredondo F.D."/>
            <person name="Baxter L."/>
            <person name="Bensasson D."/>
            <person name="Beynon J.L."/>
            <person name="Chapman J."/>
            <person name="Damasceno C.M."/>
            <person name="Dorrance A.E."/>
            <person name="Dou D."/>
            <person name="Dickerman A.W."/>
            <person name="Dubchak I.L."/>
            <person name="Garbelotto M."/>
            <person name="Gijzen M."/>
            <person name="Gordon S.G."/>
            <person name="Govers F."/>
            <person name="Grunwald N.J."/>
            <person name="Huang W."/>
            <person name="Ivors K.L."/>
            <person name="Jones R.W."/>
            <person name="Kamoun S."/>
            <person name="Krampis K."/>
            <person name="Lamour K.H."/>
            <person name="Lee M.K."/>
            <person name="McDonald W.H."/>
            <person name="Medina M."/>
            <person name="Meijer H.J."/>
            <person name="Nordberg E.K."/>
            <person name="Maclean D.J."/>
            <person name="Ospina-Giraldo M.D."/>
            <person name="Morris P.F."/>
            <person name="Phuntumart V."/>
            <person name="Putnam N.H."/>
            <person name="Rash S."/>
            <person name="Rose J.K."/>
            <person name="Sakihama Y."/>
            <person name="Salamov A.A."/>
            <person name="Savidor A."/>
            <person name="Scheuring C.F."/>
            <person name="Smith B.M."/>
            <person name="Sobral B.W."/>
            <person name="Terry A."/>
            <person name="Torto-Alalibo T.A."/>
            <person name="Win J."/>
            <person name="Xu Z."/>
            <person name="Zhang H."/>
            <person name="Grigoriev I.V."/>
            <person name="Rokhsar D.S."/>
            <person name="Boore J.L."/>
        </authorList>
    </citation>
    <scope>NUCLEOTIDE SEQUENCE [LARGE SCALE GENOMIC DNA]</scope>
    <source>
        <strain evidence="5">Pr102</strain>
    </source>
</reference>
<feature type="compositionally biased region" description="Polar residues" evidence="1">
    <location>
        <begin position="140"/>
        <end position="170"/>
    </location>
</feature>
<dbReference type="STRING" id="164328.H3GX94"/>
<feature type="compositionally biased region" description="Low complexity" evidence="1">
    <location>
        <begin position="116"/>
        <end position="135"/>
    </location>
</feature>
<dbReference type="InParanoid" id="H3GX94"/>
<evidence type="ECO:0000259" key="3">
    <source>
        <dbReference type="Pfam" id="PF24784"/>
    </source>
</evidence>
<dbReference type="eggNOG" id="ENOG502RGDV">
    <property type="taxonomic scope" value="Eukaryota"/>
</dbReference>
<dbReference type="VEuPathDB" id="FungiDB:KRP22_12951"/>
<feature type="chain" id="PRO_5003586173" description="Temptin Cys/Cys disulfide domain-containing protein" evidence="2">
    <location>
        <begin position="24"/>
        <end position="233"/>
    </location>
</feature>
<dbReference type="InterPro" id="IPR057626">
    <property type="entry name" value="S-S_Temptin"/>
</dbReference>
<accession>H3GX94</accession>
<dbReference type="EnsemblProtists" id="Phyra82198">
    <property type="protein sequence ID" value="Phyra82198"/>
    <property type="gene ID" value="Phyra82198"/>
</dbReference>
<proteinExistence type="predicted"/>
<dbReference type="Pfam" id="PF24784">
    <property type="entry name" value="Temptin_C"/>
    <property type="match status" value="1"/>
</dbReference>
<protein>
    <recommendedName>
        <fullName evidence="3">Temptin Cys/Cys disulfide domain-containing protein</fullName>
    </recommendedName>
</protein>
<dbReference type="Proteomes" id="UP000005238">
    <property type="component" value="Unassembled WGS sequence"/>
</dbReference>